<dbReference type="PANTHER" id="PTHR44757:SF2">
    <property type="entry name" value="BIOFILM ARCHITECTURE MAINTENANCE PROTEIN MBAA"/>
    <property type="match status" value="1"/>
</dbReference>
<evidence type="ECO:0000259" key="2">
    <source>
        <dbReference type="PROSITE" id="PS50887"/>
    </source>
</evidence>
<gene>
    <name evidence="3" type="ORF">KAR29_13320</name>
</gene>
<dbReference type="NCBIfam" id="TIGR00254">
    <property type="entry name" value="GGDEF"/>
    <property type="match status" value="1"/>
</dbReference>
<dbReference type="InterPro" id="IPR000700">
    <property type="entry name" value="PAS-assoc_C"/>
</dbReference>
<reference evidence="4" key="1">
    <citation type="submission" date="2021-04" db="EMBL/GenBank/DDBJ databases">
        <title>A novel Synergistetes isolate from a pyrite-forming mixed culture.</title>
        <authorList>
            <person name="Bunk B."/>
            <person name="Sproer C."/>
            <person name="Spring S."/>
            <person name="Pester M."/>
        </authorList>
    </citation>
    <scope>NUCLEOTIDE SEQUENCE [LARGE SCALE GENOMIC DNA]</scope>
    <source>
        <strain evidence="4">J.5.4.2-T.3.5.2</strain>
    </source>
</reference>
<dbReference type="Proteomes" id="UP000671879">
    <property type="component" value="Chromosome"/>
</dbReference>
<dbReference type="SMART" id="SM00091">
    <property type="entry name" value="PAS"/>
    <property type="match status" value="1"/>
</dbReference>
<dbReference type="SMART" id="SM00086">
    <property type="entry name" value="PAC"/>
    <property type="match status" value="2"/>
</dbReference>
<feature type="domain" description="PAC" evidence="1">
    <location>
        <begin position="197"/>
        <end position="250"/>
    </location>
</feature>
<dbReference type="InterPro" id="IPR000014">
    <property type="entry name" value="PAS"/>
</dbReference>
<dbReference type="CDD" id="cd01949">
    <property type="entry name" value="GGDEF"/>
    <property type="match status" value="1"/>
</dbReference>
<dbReference type="NCBIfam" id="TIGR00229">
    <property type="entry name" value="sensory_box"/>
    <property type="match status" value="2"/>
</dbReference>
<dbReference type="CDD" id="cd00130">
    <property type="entry name" value="PAS"/>
    <property type="match status" value="2"/>
</dbReference>
<dbReference type="InterPro" id="IPR035965">
    <property type="entry name" value="PAS-like_dom_sf"/>
</dbReference>
<dbReference type="Gene3D" id="3.30.450.20">
    <property type="entry name" value="PAS domain"/>
    <property type="match status" value="2"/>
</dbReference>
<dbReference type="InterPro" id="IPR043128">
    <property type="entry name" value="Rev_trsase/Diguanyl_cyclase"/>
</dbReference>
<dbReference type="InterPro" id="IPR052155">
    <property type="entry name" value="Biofilm_reg_signaling"/>
</dbReference>
<dbReference type="Gene3D" id="3.30.70.270">
    <property type="match status" value="1"/>
</dbReference>
<dbReference type="PANTHER" id="PTHR44757">
    <property type="entry name" value="DIGUANYLATE CYCLASE DGCP"/>
    <property type="match status" value="1"/>
</dbReference>
<dbReference type="Pfam" id="PF13426">
    <property type="entry name" value="PAS_9"/>
    <property type="match status" value="1"/>
</dbReference>
<dbReference type="FunFam" id="3.30.70.270:FF:000001">
    <property type="entry name" value="Diguanylate cyclase domain protein"/>
    <property type="match status" value="1"/>
</dbReference>
<feature type="domain" description="GGDEF" evidence="2">
    <location>
        <begin position="278"/>
        <end position="406"/>
    </location>
</feature>
<dbReference type="SMART" id="SM00267">
    <property type="entry name" value="GGDEF"/>
    <property type="match status" value="1"/>
</dbReference>
<sequence>MEITGEDLKQFFSRSRHLMAVCDDRARLIAVNPAWLEATAMALSEIRGEPLCHLVHEEDARLVEGVLRRLEREATLDVRLRRRKGGALWVELSLFREERRARLYVTAVDISVRVGEEEALAAGEAFLERLHSSVPQAAFLYFVSEGRSVLLSQEGLSPLGYRCSRSLPVASILHPDDLPVVRALPERLAPLAEGQSTEVILRFRHRDGRYRTFLVRETPFRRDERGSVTQILAVAVDITDQKDREASALEQACRDDLTDLMNRRALMATLRDFLEKGDPFALSYLDLDHFKEVNDSFGHGRGDALLRQIGRRLSESAGPGDVVARLGGDEFVVLMKEMADRRVAQAAAEGLKEAIETIGSSTDGISLSCSIGVALFPEDGRDGEALLAAADGALYRAKAAGRSCIR</sequence>
<dbReference type="EMBL" id="CP072943">
    <property type="protein sequence ID" value="QTX32262.1"/>
    <property type="molecule type" value="Genomic_DNA"/>
</dbReference>
<keyword evidence="4" id="KW-1185">Reference proteome</keyword>
<dbReference type="RefSeq" id="WP_274373485.1">
    <property type="nucleotide sequence ID" value="NZ_CP072943.1"/>
</dbReference>
<dbReference type="AlphaFoldDB" id="A0A9Q7EZJ7"/>
<name>A0A9Q7EZJ7_9BACT</name>
<keyword evidence="3" id="KW-0548">Nucleotidyltransferase</keyword>
<keyword evidence="3" id="KW-0808">Transferase</keyword>
<dbReference type="PROSITE" id="PS50887">
    <property type="entry name" value="GGDEF"/>
    <property type="match status" value="1"/>
</dbReference>
<evidence type="ECO:0000313" key="4">
    <source>
        <dbReference type="Proteomes" id="UP000671879"/>
    </source>
</evidence>
<dbReference type="InterPro" id="IPR013655">
    <property type="entry name" value="PAS_fold_3"/>
</dbReference>
<dbReference type="EC" id="2.7.7.65" evidence="3"/>
<dbReference type="InterPro" id="IPR001610">
    <property type="entry name" value="PAC"/>
</dbReference>
<accession>A0A9Q7EZJ7</accession>
<dbReference type="Pfam" id="PF08447">
    <property type="entry name" value="PAS_3"/>
    <property type="match status" value="1"/>
</dbReference>
<organism evidence="3 4">
    <name type="scientific">Aminithiophilus ramosus</name>
    <dbReference type="NCBI Taxonomy" id="3029084"/>
    <lineage>
        <taxon>Bacteria</taxon>
        <taxon>Thermotogati</taxon>
        <taxon>Synergistota</taxon>
        <taxon>Synergistia</taxon>
        <taxon>Synergistales</taxon>
        <taxon>Aminithiophilaceae</taxon>
        <taxon>Aminithiophilus</taxon>
    </lineage>
</organism>
<protein>
    <submittedName>
        <fullName evidence="3">Diguanylate cyclase</fullName>
        <ecNumber evidence="3">2.7.7.65</ecNumber>
    </submittedName>
</protein>
<evidence type="ECO:0000313" key="3">
    <source>
        <dbReference type="EMBL" id="QTX32262.1"/>
    </source>
</evidence>
<dbReference type="PROSITE" id="PS50113">
    <property type="entry name" value="PAC"/>
    <property type="match status" value="1"/>
</dbReference>
<dbReference type="KEGG" id="aram:KAR29_13320"/>
<evidence type="ECO:0000259" key="1">
    <source>
        <dbReference type="PROSITE" id="PS50113"/>
    </source>
</evidence>
<dbReference type="InterPro" id="IPR000160">
    <property type="entry name" value="GGDEF_dom"/>
</dbReference>
<dbReference type="SUPFAM" id="SSF55785">
    <property type="entry name" value="PYP-like sensor domain (PAS domain)"/>
    <property type="match status" value="2"/>
</dbReference>
<dbReference type="GO" id="GO:0052621">
    <property type="term" value="F:diguanylate cyclase activity"/>
    <property type="evidence" value="ECO:0007669"/>
    <property type="project" value="UniProtKB-EC"/>
</dbReference>
<dbReference type="SUPFAM" id="SSF55073">
    <property type="entry name" value="Nucleotide cyclase"/>
    <property type="match status" value="1"/>
</dbReference>
<proteinExistence type="predicted"/>
<dbReference type="Pfam" id="PF00990">
    <property type="entry name" value="GGDEF"/>
    <property type="match status" value="1"/>
</dbReference>
<dbReference type="InterPro" id="IPR029787">
    <property type="entry name" value="Nucleotide_cyclase"/>
</dbReference>